<keyword evidence="5" id="KW-0812">Transmembrane</keyword>
<dbReference type="Pfam" id="PF03323">
    <property type="entry name" value="GerA"/>
    <property type="match status" value="1"/>
</dbReference>
<evidence type="ECO:0000313" key="6">
    <source>
        <dbReference type="EMBL" id="MCV9886323.1"/>
    </source>
</evidence>
<sequence length="499" mass="55962">MEENNSNQGSDKFINIDEDLQVNLDQLKDEFGINSDLSIRIVNQHENQNKIAIIHLDGIVDEQKINNHILEPIIKICNRQPTLEPDEINTIMNNIILTRTLTIYSWDKLISSILSGDTIILIDKEKKAIVASTQRLESRSISEPTSQTVIRGPKDSFNENISQNISLVRFRIQNKNLRVISTKVGSVTKTDVMIMYIEGIADKAIVNEVYSRIKKIKIDRVLESNYIEELIQDNKKTIVPQLINTERPDVVAGNLSERRIAIFINGTPFVLICPVNFISFFQTPEDYYNNFYYSSLVRTLRVVTFIINLYASSLYLALTTHHQGLIPTTLLVSLMAQREKIPFPAVFEILLMEIAFEILREAGIRMPRAIGPAVSIVGALILGQAAVDAGFVSAAVVIIVATSAISSFTLPNTSTMNLARILRFLFLISSAFIGLLGVLLMTLTFLLHLSSLRSFGKPYFAPFAPLQIDGLKDSFIRTSYSSMEKEQDPISSSQKSNDS</sequence>
<reference evidence="6 7" key="1">
    <citation type="submission" date="2022-10" db="EMBL/GenBank/DDBJ databases">
        <title>Draft genome assembly of moderately radiation resistant bacterium Metabacillus halosaccharovorans.</title>
        <authorList>
            <person name="Pal S."/>
            <person name="Gopinathan A."/>
        </authorList>
    </citation>
    <scope>NUCLEOTIDE SEQUENCE [LARGE SCALE GENOMIC DNA]</scope>
    <source>
        <strain evidence="6 7">VITHBRA001</strain>
    </source>
</reference>
<dbReference type="InterPro" id="IPR050768">
    <property type="entry name" value="UPF0353/GerABKA_families"/>
</dbReference>
<gene>
    <name evidence="6" type="ORF">OIH86_11700</name>
</gene>
<dbReference type="PANTHER" id="PTHR22550">
    <property type="entry name" value="SPORE GERMINATION PROTEIN"/>
    <property type="match status" value="1"/>
</dbReference>
<keyword evidence="5" id="KW-1133">Transmembrane helix</keyword>
<feature type="transmembrane region" description="Helical" evidence="5">
    <location>
        <begin position="371"/>
        <end position="401"/>
    </location>
</feature>
<comment type="subcellular location">
    <subcellularLocation>
        <location evidence="4">Cell membrane</location>
    </subcellularLocation>
    <subcellularLocation>
        <location evidence="1">Membrane</location>
        <topology evidence="1">Multi-pass membrane protein</topology>
    </subcellularLocation>
</comment>
<name>A0ABT3DH07_9BACI</name>
<dbReference type="RefSeq" id="WP_264142955.1">
    <property type="nucleotide sequence ID" value="NZ_JAOYEY010000037.1"/>
</dbReference>
<evidence type="ECO:0000256" key="1">
    <source>
        <dbReference type="ARBA" id="ARBA00004141"/>
    </source>
</evidence>
<keyword evidence="7" id="KW-1185">Reference proteome</keyword>
<feature type="transmembrane region" description="Helical" evidence="5">
    <location>
        <begin position="302"/>
        <end position="321"/>
    </location>
</feature>
<comment type="caution">
    <text evidence="6">The sequence shown here is derived from an EMBL/GenBank/DDBJ whole genome shotgun (WGS) entry which is preliminary data.</text>
</comment>
<evidence type="ECO:0000256" key="3">
    <source>
        <dbReference type="ARBA" id="ARBA00023136"/>
    </source>
</evidence>
<accession>A0ABT3DH07</accession>
<evidence type="ECO:0000256" key="4">
    <source>
        <dbReference type="PIRNR" id="PIRNR005690"/>
    </source>
</evidence>
<dbReference type="InterPro" id="IPR004995">
    <property type="entry name" value="Spore_Ger"/>
</dbReference>
<evidence type="ECO:0000313" key="7">
    <source>
        <dbReference type="Proteomes" id="UP001526147"/>
    </source>
</evidence>
<dbReference type="EMBL" id="JAOYEY010000037">
    <property type="protein sequence ID" value="MCV9886323.1"/>
    <property type="molecule type" value="Genomic_DNA"/>
</dbReference>
<feature type="transmembrane region" description="Helical" evidence="5">
    <location>
        <begin position="421"/>
        <end position="447"/>
    </location>
</feature>
<dbReference type="Proteomes" id="UP001526147">
    <property type="component" value="Unassembled WGS sequence"/>
</dbReference>
<evidence type="ECO:0000256" key="2">
    <source>
        <dbReference type="ARBA" id="ARBA00005278"/>
    </source>
</evidence>
<protein>
    <submittedName>
        <fullName evidence="6">Spore germination protein</fullName>
    </submittedName>
</protein>
<comment type="similarity">
    <text evidence="2 4">Belongs to the GerABKA family.</text>
</comment>
<proteinExistence type="inferred from homology"/>
<evidence type="ECO:0000256" key="5">
    <source>
        <dbReference type="SAM" id="Phobius"/>
    </source>
</evidence>
<feature type="transmembrane region" description="Helical" evidence="5">
    <location>
        <begin position="260"/>
        <end position="281"/>
    </location>
</feature>
<dbReference type="PIRSF" id="PIRSF005690">
    <property type="entry name" value="GerBA"/>
    <property type="match status" value="1"/>
</dbReference>
<keyword evidence="3 4" id="KW-0472">Membrane</keyword>
<organism evidence="6 7">
    <name type="scientific">Metabacillus halosaccharovorans</name>
    <dbReference type="NCBI Taxonomy" id="930124"/>
    <lineage>
        <taxon>Bacteria</taxon>
        <taxon>Bacillati</taxon>
        <taxon>Bacillota</taxon>
        <taxon>Bacilli</taxon>
        <taxon>Bacillales</taxon>
        <taxon>Bacillaceae</taxon>
        <taxon>Metabacillus</taxon>
    </lineage>
</organism>
<dbReference type="PANTHER" id="PTHR22550:SF5">
    <property type="entry name" value="LEUCINE ZIPPER PROTEIN 4"/>
    <property type="match status" value="1"/>
</dbReference>